<name>A0A291QTM3_9BACT</name>
<dbReference type="EMBL" id="CP023777">
    <property type="protein sequence ID" value="ATL47194.1"/>
    <property type="molecule type" value="Genomic_DNA"/>
</dbReference>
<evidence type="ECO:0000313" key="1">
    <source>
        <dbReference type="EMBL" id="ATL47194.1"/>
    </source>
</evidence>
<gene>
    <name evidence="1" type="ORF">COR50_08350</name>
</gene>
<dbReference type="Gene3D" id="3.10.450.620">
    <property type="entry name" value="JHP933, nucleotidyltransferase-like core domain"/>
    <property type="match status" value="1"/>
</dbReference>
<sequence>MKKDSIYYKQVQLLVRVLPLLDSEKCFALKGGTAINLFFRELPRLSVDIDLLYLPSEGREEALINIRAALTRLSTLIKKTIPEIRIQNTHEQSDALRLILQLGDIRIKVELSPVIRGTVFPEERMEVCEVVEKEFGYAEIQVASLPDLYAGKICAALDRQHPRDLFDVKFLLENEGFTEDLRKTFLIFLISHQRPMSELLAPHRKDIRDIYVSEFADMAEVNIPIEELEQTREHLIDIIHQNITDKERKFLLSFKDRNPNWDLLGLENIDEVSNLPSVQWKLMNLKNMDIVKHTKALDKLKTVLYPIKEDKITDI</sequence>
<dbReference type="Pfam" id="PF08843">
    <property type="entry name" value="AbiEii"/>
    <property type="match status" value="1"/>
</dbReference>
<keyword evidence="2" id="KW-1185">Reference proteome</keyword>
<dbReference type="RefSeq" id="WP_098193576.1">
    <property type="nucleotide sequence ID" value="NZ_CP023777.1"/>
</dbReference>
<evidence type="ECO:0000313" key="2">
    <source>
        <dbReference type="Proteomes" id="UP000220133"/>
    </source>
</evidence>
<dbReference type="AlphaFoldDB" id="A0A291QTM3"/>
<protein>
    <recommendedName>
        <fullName evidence="3">Nucleotidyltransferase</fullName>
    </recommendedName>
</protein>
<proteinExistence type="predicted"/>
<evidence type="ECO:0008006" key="3">
    <source>
        <dbReference type="Google" id="ProtNLM"/>
    </source>
</evidence>
<reference evidence="1 2" key="1">
    <citation type="submission" date="2017-10" db="EMBL/GenBank/DDBJ databases">
        <title>Paenichitinophaga pekingensis gen. nov., sp. nov., isolated from activated sludge.</title>
        <authorList>
            <person name="Jin D."/>
            <person name="Kong X."/>
            <person name="Deng Y."/>
            <person name="Bai Z."/>
        </authorList>
    </citation>
    <scope>NUCLEOTIDE SEQUENCE [LARGE SCALE GENOMIC DNA]</scope>
    <source>
        <strain evidence="1 2">13</strain>
    </source>
</reference>
<organism evidence="1 2">
    <name type="scientific">Chitinophaga caeni</name>
    <dbReference type="NCBI Taxonomy" id="2029983"/>
    <lineage>
        <taxon>Bacteria</taxon>
        <taxon>Pseudomonadati</taxon>
        <taxon>Bacteroidota</taxon>
        <taxon>Chitinophagia</taxon>
        <taxon>Chitinophagales</taxon>
        <taxon>Chitinophagaceae</taxon>
        <taxon>Chitinophaga</taxon>
    </lineage>
</organism>
<accession>A0A291QTM3</accession>
<dbReference type="KEGG" id="cbae:COR50_08350"/>
<dbReference type="Proteomes" id="UP000220133">
    <property type="component" value="Chromosome"/>
</dbReference>
<dbReference type="InterPro" id="IPR014942">
    <property type="entry name" value="AbiEii"/>
</dbReference>
<dbReference type="OrthoDB" id="1550603at2"/>